<evidence type="ECO:0000313" key="5">
    <source>
        <dbReference type="EMBL" id="PIK43266.1"/>
    </source>
</evidence>
<organism evidence="5 6">
    <name type="scientific">Stichopus japonicus</name>
    <name type="common">Sea cucumber</name>
    <dbReference type="NCBI Taxonomy" id="307972"/>
    <lineage>
        <taxon>Eukaryota</taxon>
        <taxon>Metazoa</taxon>
        <taxon>Echinodermata</taxon>
        <taxon>Eleutherozoa</taxon>
        <taxon>Echinozoa</taxon>
        <taxon>Holothuroidea</taxon>
        <taxon>Aspidochirotacea</taxon>
        <taxon>Aspidochirotida</taxon>
        <taxon>Stichopodidae</taxon>
        <taxon>Apostichopus</taxon>
    </lineage>
</organism>
<dbReference type="PANTHER" id="PTHR18945">
    <property type="entry name" value="NEUROTRANSMITTER GATED ION CHANNEL"/>
    <property type="match status" value="1"/>
</dbReference>
<evidence type="ECO:0000256" key="2">
    <source>
        <dbReference type="SAM" id="MobiDB-lite"/>
    </source>
</evidence>
<evidence type="ECO:0000256" key="1">
    <source>
        <dbReference type="ARBA" id="ARBA00004141"/>
    </source>
</evidence>
<feature type="region of interest" description="Disordered" evidence="2">
    <location>
        <begin position="227"/>
        <end position="250"/>
    </location>
</feature>
<dbReference type="InterPro" id="IPR038050">
    <property type="entry name" value="Neuro_actylchol_rec"/>
</dbReference>
<feature type="transmembrane region" description="Helical" evidence="3">
    <location>
        <begin position="294"/>
        <end position="314"/>
    </location>
</feature>
<dbReference type="InterPro" id="IPR006029">
    <property type="entry name" value="Neurotrans-gated_channel_TM"/>
</dbReference>
<evidence type="ECO:0000313" key="6">
    <source>
        <dbReference type="Proteomes" id="UP000230750"/>
    </source>
</evidence>
<dbReference type="GO" id="GO:0005230">
    <property type="term" value="F:extracellular ligand-gated monoatomic ion channel activity"/>
    <property type="evidence" value="ECO:0007669"/>
    <property type="project" value="InterPro"/>
</dbReference>
<dbReference type="EMBL" id="MRZV01000864">
    <property type="protein sequence ID" value="PIK43266.1"/>
    <property type="molecule type" value="Genomic_DNA"/>
</dbReference>
<dbReference type="Gene3D" id="1.20.58.390">
    <property type="entry name" value="Neurotransmitter-gated ion-channel transmembrane domain"/>
    <property type="match status" value="1"/>
</dbReference>
<evidence type="ECO:0000256" key="3">
    <source>
        <dbReference type="SAM" id="Phobius"/>
    </source>
</evidence>
<keyword evidence="3" id="KW-0812">Transmembrane</keyword>
<dbReference type="STRING" id="307972.A0A2G8K5G8"/>
<comment type="subcellular location">
    <subcellularLocation>
        <location evidence="1">Membrane</location>
        <topology evidence="1">Multi-pass membrane protein</topology>
    </subcellularLocation>
</comment>
<protein>
    <submittedName>
        <fullName evidence="5">Putative CHRNA7-FAM7A fusion protein-like</fullName>
    </submittedName>
</protein>
<dbReference type="AlphaFoldDB" id="A0A2G8K5G8"/>
<feature type="transmembrane region" description="Helical" evidence="3">
    <location>
        <begin position="115"/>
        <end position="137"/>
    </location>
</feature>
<feature type="transmembrane region" description="Helical" evidence="3">
    <location>
        <begin position="53"/>
        <end position="76"/>
    </location>
</feature>
<dbReference type="Gene3D" id="2.70.170.10">
    <property type="entry name" value="Neurotransmitter-gated ion-channel ligand-binding domain"/>
    <property type="match status" value="1"/>
</dbReference>
<dbReference type="CDD" id="cd19051">
    <property type="entry name" value="LGIC_TM_cation"/>
    <property type="match status" value="1"/>
</dbReference>
<feature type="domain" description="Neurotransmitter-gated ion-channel transmembrane" evidence="4">
    <location>
        <begin position="57"/>
        <end position="307"/>
    </location>
</feature>
<dbReference type="GO" id="GO:0016020">
    <property type="term" value="C:membrane"/>
    <property type="evidence" value="ECO:0007669"/>
    <property type="project" value="UniProtKB-SubCell"/>
</dbReference>
<dbReference type="OrthoDB" id="5975154at2759"/>
<comment type="caution">
    <text evidence="5">The sequence shown here is derived from an EMBL/GenBank/DDBJ whole genome shotgun (WGS) entry which is preliminary data.</text>
</comment>
<keyword evidence="3" id="KW-0472">Membrane</keyword>
<dbReference type="FunFam" id="1.20.58.390:FF:000073">
    <property type="entry name" value="Neuronal acetylcholine receptor subunit alpha-9-II"/>
    <property type="match status" value="1"/>
</dbReference>
<feature type="transmembrane region" description="Helical" evidence="3">
    <location>
        <begin position="82"/>
        <end position="103"/>
    </location>
</feature>
<dbReference type="InterPro" id="IPR036719">
    <property type="entry name" value="Neuro-gated_channel_TM_sf"/>
</dbReference>
<keyword evidence="6" id="KW-1185">Reference proteome</keyword>
<name>A0A2G8K5G8_STIJA</name>
<reference evidence="5 6" key="1">
    <citation type="journal article" date="2017" name="PLoS Biol.">
        <title>The sea cucumber genome provides insights into morphological evolution and visceral regeneration.</title>
        <authorList>
            <person name="Zhang X."/>
            <person name="Sun L."/>
            <person name="Yuan J."/>
            <person name="Sun Y."/>
            <person name="Gao Y."/>
            <person name="Zhang L."/>
            <person name="Li S."/>
            <person name="Dai H."/>
            <person name="Hamel J.F."/>
            <person name="Liu C."/>
            <person name="Yu Y."/>
            <person name="Liu S."/>
            <person name="Lin W."/>
            <person name="Guo K."/>
            <person name="Jin S."/>
            <person name="Xu P."/>
            <person name="Storey K.B."/>
            <person name="Huan P."/>
            <person name="Zhang T."/>
            <person name="Zhou Y."/>
            <person name="Zhang J."/>
            <person name="Lin C."/>
            <person name="Li X."/>
            <person name="Xing L."/>
            <person name="Huo D."/>
            <person name="Sun M."/>
            <person name="Wang L."/>
            <person name="Mercier A."/>
            <person name="Li F."/>
            <person name="Yang H."/>
            <person name="Xiang J."/>
        </authorList>
    </citation>
    <scope>NUCLEOTIDE SEQUENCE [LARGE SCALE GENOMIC DNA]</scope>
    <source>
        <strain evidence="5">Shaxun</strain>
        <tissue evidence="5">Muscle</tissue>
    </source>
</reference>
<accession>A0A2G8K5G8</accession>
<dbReference type="InterPro" id="IPR006201">
    <property type="entry name" value="Neur_channel"/>
</dbReference>
<sequence length="328" mass="36904">MGGGDASVYTSDGEWDMQSVTVSSKSEIYPDAPGISYYDVTYLIKISRRSNYYVFNLILPCILLSAITTLVFILPADSGEKVSLGITVLLSLTVFLLIIAESMPATSDVPVIGQYYAATMLLVSISVVLTIIVLNLHHGGPYIRPVPNWMRRIILFKLARLLRIDSNAVYSRKRKKVGIVDEDNKTVNETQRNNRSRFLGENDEFDMMEITKLAYLDCPDSPLLSMHRMNGDARGGSRKGSSKPEQTPSLSEDTILLRRLLTQLLFFRERTERSDVTETFLTEWKQVAVVVDRVFMIFYLLLSAATILIIIAQVDMKFTDETETTSVS</sequence>
<dbReference type="InterPro" id="IPR036734">
    <property type="entry name" value="Neur_chan_lig-bd_sf"/>
</dbReference>
<dbReference type="SUPFAM" id="SSF90112">
    <property type="entry name" value="Neurotransmitter-gated ion-channel transmembrane pore"/>
    <property type="match status" value="1"/>
</dbReference>
<dbReference type="Pfam" id="PF02932">
    <property type="entry name" value="Neur_chan_memb"/>
    <property type="match status" value="1"/>
</dbReference>
<evidence type="ECO:0000259" key="4">
    <source>
        <dbReference type="Pfam" id="PF02932"/>
    </source>
</evidence>
<dbReference type="Proteomes" id="UP000230750">
    <property type="component" value="Unassembled WGS sequence"/>
</dbReference>
<gene>
    <name evidence="5" type="ORF">BSL78_19904</name>
</gene>
<dbReference type="GO" id="GO:0004888">
    <property type="term" value="F:transmembrane signaling receptor activity"/>
    <property type="evidence" value="ECO:0007669"/>
    <property type="project" value="InterPro"/>
</dbReference>
<keyword evidence="3" id="KW-1133">Transmembrane helix</keyword>
<proteinExistence type="predicted"/>